<reference evidence="2 3" key="1">
    <citation type="submission" date="2015-10" db="EMBL/GenBank/DDBJ databases">
        <title>Full genome of DAOMC 229536 Phialocephala scopiformis, a fungal endophyte of spruce producing the potent anti-insectan compound rugulosin.</title>
        <authorList>
            <consortium name="DOE Joint Genome Institute"/>
            <person name="Walker A.K."/>
            <person name="Frasz S.L."/>
            <person name="Seifert K.A."/>
            <person name="Miller J.D."/>
            <person name="Mondo S.J."/>
            <person name="Labutti K."/>
            <person name="Lipzen A."/>
            <person name="Dockter R."/>
            <person name="Kennedy M."/>
            <person name="Grigoriev I.V."/>
            <person name="Spatafora J.W."/>
        </authorList>
    </citation>
    <scope>NUCLEOTIDE SEQUENCE [LARGE SCALE GENOMIC DNA]</scope>
    <source>
        <strain evidence="2 3">CBS 120377</strain>
    </source>
</reference>
<keyword evidence="3" id="KW-1185">Reference proteome</keyword>
<keyword evidence="1" id="KW-0732">Signal</keyword>
<evidence type="ECO:0000313" key="3">
    <source>
        <dbReference type="Proteomes" id="UP000070700"/>
    </source>
</evidence>
<dbReference type="Proteomes" id="UP000070700">
    <property type="component" value="Unassembled WGS sequence"/>
</dbReference>
<sequence>MKSFFTIGFTATFATLAMAESTAHRSLHQSKIKRGFLTCEQTYGGGSITCGAVDSHYCYNPTVGESCCPLDDGYCGKGDFCAPVAGYCCHDTESPGVCAARLSFTLPTSYDVSSVPVATAPPASASISAAPELPTSTIQIALAPGPPSAVAIGFGDIVSTTTQGTLVPEMTARVNLFNLTTATVTSTADGIATSAPTYLQASGAASNAKACFGAMIGIIGFVFLVL</sequence>
<accession>A0A194XQL4</accession>
<dbReference type="KEGG" id="psco:LY89DRAFT_300658"/>
<dbReference type="GeneID" id="28816296"/>
<feature type="chain" id="PRO_5008268511" evidence="1">
    <location>
        <begin position="20"/>
        <end position="226"/>
    </location>
</feature>
<dbReference type="EMBL" id="KQ947406">
    <property type="protein sequence ID" value="KUJ22488.1"/>
    <property type="molecule type" value="Genomic_DNA"/>
</dbReference>
<protein>
    <submittedName>
        <fullName evidence="2">Uncharacterized protein</fullName>
    </submittedName>
</protein>
<feature type="signal peptide" evidence="1">
    <location>
        <begin position="1"/>
        <end position="19"/>
    </location>
</feature>
<dbReference type="AlphaFoldDB" id="A0A194XQL4"/>
<evidence type="ECO:0000313" key="2">
    <source>
        <dbReference type="EMBL" id="KUJ22488.1"/>
    </source>
</evidence>
<proteinExistence type="predicted"/>
<gene>
    <name evidence="2" type="ORF">LY89DRAFT_300658</name>
</gene>
<organism evidence="2 3">
    <name type="scientific">Mollisia scopiformis</name>
    <name type="common">Conifer needle endophyte fungus</name>
    <name type="synonym">Phialocephala scopiformis</name>
    <dbReference type="NCBI Taxonomy" id="149040"/>
    <lineage>
        <taxon>Eukaryota</taxon>
        <taxon>Fungi</taxon>
        <taxon>Dikarya</taxon>
        <taxon>Ascomycota</taxon>
        <taxon>Pezizomycotina</taxon>
        <taxon>Leotiomycetes</taxon>
        <taxon>Helotiales</taxon>
        <taxon>Mollisiaceae</taxon>
        <taxon>Mollisia</taxon>
    </lineage>
</organism>
<evidence type="ECO:0000256" key="1">
    <source>
        <dbReference type="SAM" id="SignalP"/>
    </source>
</evidence>
<dbReference type="RefSeq" id="XP_018076843.1">
    <property type="nucleotide sequence ID" value="XM_018206570.1"/>
</dbReference>
<dbReference type="OrthoDB" id="5409186at2759"/>
<name>A0A194XQL4_MOLSC</name>
<dbReference type="InParanoid" id="A0A194XQL4"/>